<feature type="region of interest" description="Disordered" evidence="1">
    <location>
        <begin position="99"/>
        <end position="128"/>
    </location>
</feature>
<evidence type="ECO:0000313" key="3">
    <source>
        <dbReference type="Proteomes" id="UP000815677"/>
    </source>
</evidence>
<feature type="compositionally biased region" description="Polar residues" evidence="1">
    <location>
        <begin position="104"/>
        <end position="115"/>
    </location>
</feature>
<dbReference type="EMBL" id="DF838044">
    <property type="protein sequence ID" value="GAT42529.1"/>
    <property type="molecule type" value="Genomic_DNA"/>
</dbReference>
<protein>
    <submittedName>
        <fullName evidence="2">Uncharacterized protein</fullName>
    </submittedName>
</protein>
<feature type="compositionally biased region" description="Low complexity" evidence="1">
    <location>
        <begin position="42"/>
        <end position="65"/>
    </location>
</feature>
<feature type="compositionally biased region" description="Polar residues" evidence="1">
    <location>
        <begin position="30"/>
        <end position="39"/>
    </location>
</feature>
<evidence type="ECO:0000256" key="1">
    <source>
        <dbReference type="SAM" id="MobiDB-lite"/>
    </source>
</evidence>
<reference evidence="2" key="1">
    <citation type="submission" date="2014-09" db="EMBL/GenBank/DDBJ databases">
        <title>Genome sequence of the luminous mushroom Mycena chlorophos for searching fungal bioluminescence genes.</title>
        <authorList>
            <person name="Tanaka Y."/>
            <person name="Kasuga D."/>
            <person name="Oba Y."/>
            <person name="Hase S."/>
            <person name="Sato K."/>
            <person name="Oba Y."/>
            <person name="Sakakibara Y."/>
        </authorList>
    </citation>
    <scope>NUCLEOTIDE SEQUENCE</scope>
</reference>
<accession>A0ABQ0KUE8</accession>
<proteinExistence type="predicted"/>
<keyword evidence="3" id="KW-1185">Reference proteome</keyword>
<sequence length="259" mass="27502">MSSSPPPPAAAEAKTPPTTPTRRSRILNGFRTSPQSSPNGKAAASAAAAAPEATTQPAKATSGTAPSPPPSPTKQRRPPLGIANVANIFVRMRRASESAKSKSWHIQSSSGSEPQSHPAVLEGASEEREPVEHRDVFICADAVNVGQLLRATRNALMEDAESMGANALVDEHWEVTICGPKHRRNGSFKVEVSYSGAATHSEQPDPHRPVALDKAKGVPGLMTCIPSFVQQPASTDSPFDHVTYPLVPHTPERSIHLEI</sequence>
<evidence type="ECO:0000313" key="2">
    <source>
        <dbReference type="EMBL" id="GAT42529.1"/>
    </source>
</evidence>
<organism evidence="2 3">
    <name type="scientific">Mycena chlorophos</name>
    <name type="common">Agaric fungus</name>
    <name type="synonym">Agaricus chlorophos</name>
    <dbReference type="NCBI Taxonomy" id="658473"/>
    <lineage>
        <taxon>Eukaryota</taxon>
        <taxon>Fungi</taxon>
        <taxon>Dikarya</taxon>
        <taxon>Basidiomycota</taxon>
        <taxon>Agaricomycotina</taxon>
        <taxon>Agaricomycetes</taxon>
        <taxon>Agaricomycetidae</taxon>
        <taxon>Agaricales</taxon>
        <taxon>Marasmiineae</taxon>
        <taxon>Mycenaceae</taxon>
        <taxon>Mycena</taxon>
    </lineage>
</organism>
<dbReference type="Proteomes" id="UP000815677">
    <property type="component" value="Unassembled WGS sequence"/>
</dbReference>
<name>A0ABQ0KUE8_MYCCL</name>
<feature type="region of interest" description="Disordered" evidence="1">
    <location>
        <begin position="1"/>
        <end position="81"/>
    </location>
</feature>
<gene>
    <name evidence="2" type="ORF">MCHLO_00242</name>
</gene>